<dbReference type="SUPFAM" id="SSF53748">
    <property type="entry name" value="Phosphoglycerate kinase"/>
    <property type="match status" value="1"/>
</dbReference>
<dbReference type="Gene3D" id="3.40.50.1260">
    <property type="entry name" value="Phosphoglycerate kinase, N-terminal domain"/>
    <property type="match status" value="2"/>
</dbReference>
<keyword evidence="4" id="KW-0547">Nucleotide-binding</keyword>
<protein>
    <recommendedName>
        <fullName evidence="2">phosphoglycerate kinase</fullName>
        <ecNumber evidence="2">2.7.2.3</ecNumber>
    </recommendedName>
</protein>
<organism evidence="7">
    <name type="scientific">marine metagenome</name>
    <dbReference type="NCBI Taxonomy" id="408172"/>
    <lineage>
        <taxon>unclassified sequences</taxon>
        <taxon>metagenomes</taxon>
        <taxon>ecological metagenomes</taxon>
    </lineage>
</organism>
<keyword evidence="6" id="KW-0067">ATP-binding</keyword>
<feature type="non-terminal residue" evidence="7">
    <location>
        <position position="1"/>
    </location>
</feature>
<keyword evidence="3" id="KW-0808">Transferase</keyword>
<name>A0A382LAW6_9ZZZZ</name>
<dbReference type="InterPro" id="IPR015824">
    <property type="entry name" value="Phosphoglycerate_kinase_N"/>
</dbReference>
<dbReference type="GO" id="GO:0006094">
    <property type="term" value="P:gluconeogenesis"/>
    <property type="evidence" value="ECO:0007669"/>
    <property type="project" value="TreeGrafter"/>
</dbReference>
<dbReference type="EMBL" id="UINC01085051">
    <property type="protein sequence ID" value="SVC32227.1"/>
    <property type="molecule type" value="Genomic_DNA"/>
</dbReference>
<dbReference type="PANTHER" id="PTHR11406">
    <property type="entry name" value="PHOSPHOGLYCERATE KINASE"/>
    <property type="match status" value="1"/>
</dbReference>
<evidence type="ECO:0000256" key="2">
    <source>
        <dbReference type="ARBA" id="ARBA00013061"/>
    </source>
</evidence>
<evidence type="ECO:0000256" key="3">
    <source>
        <dbReference type="ARBA" id="ARBA00022679"/>
    </source>
</evidence>
<reference evidence="7" key="1">
    <citation type="submission" date="2018-05" db="EMBL/GenBank/DDBJ databases">
        <authorList>
            <person name="Lanie J.A."/>
            <person name="Ng W.-L."/>
            <person name="Kazmierczak K.M."/>
            <person name="Andrzejewski T.M."/>
            <person name="Davidsen T.M."/>
            <person name="Wayne K.J."/>
            <person name="Tettelin H."/>
            <person name="Glass J.I."/>
            <person name="Rusch D."/>
            <person name="Podicherti R."/>
            <person name="Tsui H.-C.T."/>
            <person name="Winkler M.E."/>
        </authorList>
    </citation>
    <scope>NUCLEOTIDE SEQUENCE</scope>
</reference>
<dbReference type="GO" id="GO:0043531">
    <property type="term" value="F:ADP binding"/>
    <property type="evidence" value="ECO:0007669"/>
    <property type="project" value="TreeGrafter"/>
</dbReference>
<dbReference type="Pfam" id="PF00162">
    <property type="entry name" value="PGK"/>
    <property type="match status" value="1"/>
</dbReference>
<dbReference type="FunFam" id="3.40.50.1260:FF:000007">
    <property type="entry name" value="Phosphoglycerate kinase"/>
    <property type="match status" value="1"/>
</dbReference>
<gene>
    <name evidence="7" type="ORF">METZ01_LOCUS285081</name>
</gene>
<dbReference type="GO" id="GO:0005829">
    <property type="term" value="C:cytosol"/>
    <property type="evidence" value="ECO:0007669"/>
    <property type="project" value="TreeGrafter"/>
</dbReference>
<evidence type="ECO:0000256" key="1">
    <source>
        <dbReference type="ARBA" id="ARBA00000642"/>
    </source>
</evidence>
<dbReference type="GO" id="GO:0006096">
    <property type="term" value="P:glycolytic process"/>
    <property type="evidence" value="ECO:0007669"/>
    <property type="project" value="InterPro"/>
</dbReference>
<dbReference type="InterPro" id="IPR036043">
    <property type="entry name" value="Phosphoglycerate_kinase_sf"/>
</dbReference>
<dbReference type="EC" id="2.7.2.3" evidence="2"/>
<dbReference type="InterPro" id="IPR001576">
    <property type="entry name" value="Phosphoglycerate_kinase"/>
</dbReference>
<dbReference type="PANTHER" id="PTHR11406:SF23">
    <property type="entry name" value="PHOSPHOGLYCERATE KINASE 1, CHLOROPLASTIC-RELATED"/>
    <property type="match status" value="1"/>
</dbReference>
<dbReference type="GO" id="GO:0004618">
    <property type="term" value="F:phosphoglycerate kinase activity"/>
    <property type="evidence" value="ECO:0007669"/>
    <property type="project" value="UniProtKB-EC"/>
</dbReference>
<accession>A0A382LAW6</accession>
<keyword evidence="5" id="KW-0418">Kinase</keyword>
<dbReference type="PRINTS" id="PR00477">
    <property type="entry name" value="PHGLYCKINASE"/>
</dbReference>
<evidence type="ECO:0000256" key="4">
    <source>
        <dbReference type="ARBA" id="ARBA00022741"/>
    </source>
</evidence>
<evidence type="ECO:0000256" key="5">
    <source>
        <dbReference type="ARBA" id="ARBA00022777"/>
    </source>
</evidence>
<sequence length="284" mass="30072">VLLLENVRFHPGEEQNEPAFAKALASLADLYVNDAFGTAHRAHASTAGITNYLPAVSGFLMQRELEMLGSVLDNPRRPLAAVMGGAKVSDKIAVLENILGKIDKLVIGGGMVATFIKAMGAPVGDSLLEVDRVSFAQEIITRCTHWTVELVLPQDVVVASDFSPDAPSQVVNAMEIPDGWRIMDIGPESAESFIEELKTCKSVLWNGPMGVFEFPAFSQGTRVIGQTLAAMSDAVTIVGGGSTAEAVAELDLVDKMTHVSTGGGASLEFFEGKELPGVAALMDK</sequence>
<dbReference type="GO" id="GO:0005524">
    <property type="term" value="F:ATP binding"/>
    <property type="evidence" value="ECO:0007669"/>
    <property type="project" value="UniProtKB-KW"/>
</dbReference>
<proteinExistence type="predicted"/>
<evidence type="ECO:0000313" key="7">
    <source>
        <dbReference type="EMBL" id="SVC32227.1"/>
    </source>
</evidence>
<dbReference type="AlphaFoldDB" id="A0A382LAW6"/>
<comment type="catalytic activity">
    <reaction evidence="1">
        <text>(2R)-3-phosphoglycerate + ATP = (2R)-3-phospho-glyceroyl phosphate + ADP</text>
        <dbReference type="Rhea" id="RHEA:14801"/>
        <dbReference type="ChEBI" id="CHEBI:30616"/>
        <dbReference type="ChEBI" id="CHEBI:57604"/>
        <dbReference type="ChEBI" id="CHEBI:58272"/>
        <dbReference type="ChEBI" id="CHEBI:456216"/>
        <dbReference type="EC" id="2.7.2.3"/>
    </reaction>
</comment>
<evidence type="ECO:0000256" key="6">
    <source>
        <dbReference type="ARBA" id="ARBA00022840"/>
    </source>
</evidence>